<evidence type="ECO:0000256" key="2">
    <source>
        <dbReference type="ARBA" id="ARBA00022692"/>
    </source>
</evidence>
<keyword evidence="7" id="KW-1185">Reference proteome</keyword>
<dbReference type="PANTHER" id="PTHR23502">
    <property type="entry name" value="MAJOR FACILITATOR SUPERFAMILY"/>
    <property type="match status" value="1"/>
</dbReference>
<feature type="transmembrane region" description="Helical" evidence="5">
    <location>
        <begin position="87"/>
        <end position="108"/>
    </location>
</feature>
<comment type="caution">
    <text evidence="6">The sequence shown here is derived from an EMBL/GenBank/DDBJ whole genome shotgun (WGS) entry which is preliminary data.</text>
</comment>
<feature type="transmembrane region" description="Helical" evidence="5">
    <location>
        <begin position="399"/>
        <end position="420"/>
    </location>
</feature>
<sequence length="438" mass="48496">MLSSIPSMFWGVGALVWVPLSVAIGKRPVFLFCAVLLSLSTFWAAVSRSLYSHLGARCVQGFAGSISPSTMLLMLIDLTYIHQRPQYLAVFWCLCNCLANIGLALTPYIISAGESWRCFYWIWFGPCLLSVLITFFFCPETSFQRPAVAFDGHILAQSTSGGITVYSDWEEVPGGKPMPEVPVESKWKAFVRERIIWDLNKAEGWTGVKSFGHQFILCVLNPLIVWSLVLNALVFGSMIITCTTFVQILMASPYNFSFTAIGLAKLSPAAGALLALPVSGFVATRIVRFLTKRNKGVREPENYLPSFIIPILACCSSLALFGFAAENHWDWRWICLFVGLDYFSAIALFTANTLWVTESFPRWTGPVLVVVGAGSYGISFALSSGVIPWMSAEGFTKTYIQLAMVILILSCAGIPVNIWGKRFREYVHARWGSTVEAL</sequence>
<feature type="transmembrane region" description="Helical" evidence="5">
    <location>
        <begin position="59"/>
        <end position="80"/>
    </location>
</feature>
<feature type="transmembrane region" description="Helical" evidence="5">
    <location>
        <begin position="269"/>
        <end position="291"/>
    </location>
</feature>
<evidence type="ECO:0000313" key="7">
    <source>
        <dbReference type="Proteomes" id="UP001629113"/>
    </source>
</evidence>
<comment type="subcellular location">
    <subcellularLocation>
        <location evidence="1">Membrane</location>
        <topology evidence="1">Multi-pass membrane protein</topology>
    </subcellularLocation>
</comment>
<feature type="transmembrane region" description="Helical" evidence="5">
    <location>
        <begin position="29"/>
        <end position="47"/>
    </location>
</feature>
<keyword evidence="3 5" id="KW-1133">Transmembrane helix</keyword>
<evidence type="ECO:0000256" key="5">
    <source>
        <dbReference type="SAM" id="Phobius"/>
    </source>
</evidence>
<organism evidence="6 7">
    <name type="scientific">Phlyctema vagabunda</name>
    <dbReference type="NCBI Taxonomy" id="108571"/>
    <lineage>
        <taxon>Eukaryota</taxon>
        <taxon>Fungi</taxon>
        <taxon>Dikarya</taxon>
        <taxon>Ascomycota</taxon>
        <taxon>Pezizomycotina</taxon>
        <taxon>Leotiomycetes</taxon>
        <taxon>Helotiales</taxon>
        <taxon>Dermateaceae</taxon>
        <taxon>Phlyctema</taxon>
    </lineage>
</organism>
<proteinExistence type="predicted"/>
<dbReference type="PANTHER" id="PTHR23502:SF164">
    <property type="entry name" value="MAJOR FACILITATOR SUPERFAMILY (MFS) PROFILE DOMAIN-CONTAINING PROTEIN"/>
    <property type="match status" value="1"/>
</dbReference>
<dbReference type="Proteomes" id="UP001629113">
    <property type="component" value="Unassembled WGS sequence"/>
</dbReference>
<dbReference type="SUPFAM" id="SSF103473">
    <property type="entry name" value="MFS general substrate transporter"/>
    <property type="match status" value="1"/>
</dbReference>
<keyword evidence="2 5" id="KW-0812">Transmembrane</keyword>
<gene>
    <name evidence="6" type="ORF">PVAG01_10492</name>
</gene>
<feature type="transmembrane region" description="Helical" evidence="5">
    <location>
        <begin position="367"/>
        <end position="387"/>
    </location>
</feature>
<feature type="transmembrane region" description="Helical" evidence="5">
    <location>
        <begin position="303"/>
        <end position="325"/>
    </location>
</feature>
<name>A0ABR4P2E6_9HELO</name>
<feature type="transmembrane region" description="Helical" evidence="5">
    <location>
        <begin position="120"/>
        <end position="138"/>
    </location>
</feature>
<protein>
    <submittedName>
        <fullName evidence="6">Major facilitator superfamily transporter</fullName>
    </submittedName>
</protein>
<dbReference type="InterPro" id="IPR011701">
    <property type="entry name" value="MFS"/>
</dbReference>
<evidence type="ECO:0000256" key="1">
    <source>
        <dbReference type="ARBA" id="ARBA00004141"/>
    </source>
</evidence>
<evidence type="ECO:0000313" key="6">
    <source>
        <dbReference type="EMBL" id="KAL3417482.1"/>
    </source>
</evidence>
<accession>A0ABR4P2E6</accession>
<feature type="transmembrane region" description="Helical" evidence="5">
    <location>
        <begin position="331"/>
        <end position="355"/>
    </location>
</feature>
<evidence type="ECO:0000256" key="3">
    <source>
        <dbReference type="ARBA" id="ARBA00022989"/>
    </source>
</evidence>
<dbReference type="EMBL" id="JBFCZG010000010">
    <property type="protein sequence ID" value="KAL3417482.1"/>
    <property type="molecule type" value="Genomic_DNA"/>
</dbReference>
<feature type="transmembrane region" description="Helical" evidence="5">
    <location>
        <begin position="6"/>
        <end position="24"/>
    </location>
</feature>
<dbReference type="Gene3D" id="1.20.1250.20">
    <property type="entry name" value="MFS general substrate transporter like domains"/>
    <property type="match status" value="1"/>
</dbReference>
<feature type="transmembrane region" description="Helical" evidence="5">
    <location>
        <begin position="223"/>
        <end position="249"/>
    </location>
</feature>
<evidence type="ECO:0000256" key="4">
    <source>
        <dbReference type="ARBA" id="ARBA00023136"/>
    </source>
</evidence>
<keyword evidence="4 5" id="KW-0472">Membrane</keyword>
<reference evidence="6 7" key="1">
    <citation type="submission" date="2024-06" db="EMBL/GenBank/DDBJ databases">
        <title>Complete genome of Phlyctema vagabunda strain 19-DSS-EL-015.</title>
        <authorList>
            <person name="Fiorenzani C."/>
        </authorList>
    </citation>
    <scope>NUCLEOTIDE SEQUENCE [LARGE SCALE GENOMIC DNA]</scope>
    <source>
        <strain evidence="6 7">19-DSS-EL-015</strain>
    </source>
</reference>
<dbReference type="InterPro" id="IPR036259">
    <property type="entry name" value="MFS_trans_sf"/>
</dbReference>
<dbReference type="Pfam" id="PF07690">
    <property type="entry name" value="MFS_1"/>
    <property type="match status" value="1"/>
</dbReference>